<keyword evidence="3" id="KW-1185">Reference proteome</keyword>
<sequence>MGVVTDDLSATKTEFSQLFGYEWGPEVGGEVAVTLPTGDRVVDLKCAFSITEPRIELVRSASAPLWESVPGIHHLGYWSDDVDADRDEFAAQGYGTEATRRAPDGSLFFAFMRSPSGLLLEFVTRVAEPGMSQCWAASR</sequence>
<evidence type="ECO:0000259" key="1">
    <source>
        <dbReference type="PROSITE" id="PS51819"/>
    </source>
</evidence>
<evidence type="ECO:0000313" key="3">
    <source>
        <dbReference type="Proteomes" id="UP001336020"/>
    </source>
</evidence>
<dbReference type="SUPFAM" id="SSF54593">
    <property type="entry name" value="Glyoxalase/Bleomycin resistance protein/Dihydroxybiphenyl dioxygenase"/>
    <property type="match status" value="1"/>
</dbReference>
<dbReference type="EMBL" id="JAUTXY010000002">
    <property type="protein sequence ID" value="MEE2056881.1"/>
    <property type="molecule type" value="Genomic_DNA"/>
</dbReference>
<dbReference type="InterPro" id="IPR029068">
    <property type="entry name" value="Glyas_Bleomycin-R_OHBP_Dase"/>
</dbReference>
<proteinExistence type="predicted"/>
<dbReference type="Pfam" id="PF13669">
    <property type="entry name" value="Glyoxalase_4"/>
    <property type="match status" value="1"/>
</dbReference>
<organism evidence="2 3">
    <name type="scientific">Rhodococcus artemisiae</name>
    <dbReference type="NCBI Taxonomy" id="714159"/>
    <lineage>
        <taxon>Bacteria</taxon>
        <taxon>Bacillati</taxon>
        <taxon>Actinomycetota</taxon>
        <taxon>Actinomycetes</taxon>
        <taxon>Mycobacteriales</taxon>
        <taxon>Nocardiaceae</taxon>
        <taxon>Rhodococcus</taxon>
    </lineage>
</organism>
<protein>
    <submittedName>
        <fullName evidence="2">VOC family protein</fullName>
    </submittedName>
</protein>
<evidence type="ECO:0000313" key="2">
    <source>
        <dbReference type="EMBL" id="MEE2056881.1"/>
    </source>
</evidence>
<name>A0ABU7L5Q7_9NOCA</name>
<reference evidence="2 3" key="1">
    <citation type="submission" date="2023-07" db="EMBL/GenBank/DDBJ databases">
        <authorList>
            <person name="Girao M."/>
            <person name="Carvalho M.F."/>
        </authorList>
    </citation>
    <scope>NUCLEOTIDE SEQUENCE [LARGE SCALE GENOMIC DNA]</scope>
    <source>
        <strain evidence="2 3">YIM65754</strain>
    </source>
</reference>
<dbReference type="Proteomes" id="UP001336020">
    <property type="component" value="Unassembled WGS sequence"/>
</dbReference>
<dbReference type="Gene3D" id="3.10.180.10">
    <property type="entry name" value="2,3-Dihydroxybiphenyl 1,2-Dioxygenase, domain 1"/>
    <property type="match status" value="1"/>
</dbReference>
<dbReference type="InterPro" id="IPR037523">
    <property type="entry name" value="VOC_core"/>
</dbReference>
<dbReference type="RefSeq" id="WP_330132152.1">
    <property type="nucleotide sequence ID" value="NZ_JAUTXY010000002.1"/>
</dbReference>
<accession>A0ABU7L5Q7</accession>
<feature type="domain" description="VOC" evidence="1">
    <location>
        <begin position="1"/>
        <end position="125"/>
    </location>
</feature>
<gene>
    <name evidence="2" type="ORF">Q7514_04990</name>
</gene>
<comment type="caution">
    <text evidence="2">The sequence shown here is derived from an EMBL/GenBank/DDBJ whole genome shotgun (WGS) entry which is preliminary data.</text>
</comment>
<dbReference type="PROSITE" id="PS51819">
    <property type="entry name" value="VOC"/>
    <property type="match status" value="1"/>
</dbReference>